<evidence type="ECO:0000313" key="4">
    <source>
        <dbReference type="Proteomes" id="UP000186437"/>
    </source>
</evidence>
<dbReference type="EMBL" id="UHEN01000001">
    <property type="protein sequence ID" value="SUN07207.1"/>
    <property type="molecule type" value="Genomic_DNA"/>
</dbReference>
<name>A0A1Q8EBP2_STRAI</name>
<evidence type="ECO:0000313" key="6">
    <source>
        <dbReference type="Proteomes" id="UP000297747"/>
    </source>
</evidence>
<accession>A0A1Q8EBP2</accession>
<dbReference type="Proteomes" id="UP000186437">
    <property type="component" value="Unassembled WGS sequence"/>
</dbReference>
<reference evidence="1" key="2">
    <citation type="submission" date="2016-12" db="EMBL/GenBank/DDBJ databases">
        <authorList>
            <person name="Song W.-J."/>
            <person name="Kurnit D.M."/>
        </authorList>
    </citation>
    <scope>NUCLEOTIDE SEQUENCE [LARGE SCALE GENOMIC DNA]</scope>
    <source>
        <strain evidence="1">ATCC 51725</strain>
    </source>
</reference>
<keyword evidence="4" id="KW-1185">Reference proteome</keyword>
<reference evidence="3 6" key="4">
    <citation type="submission" date="2019-03" db="EMBL/GenBank/DDBJ databases">
        <title>Diversity of the mouse oral microbiome.</title>
        <authorList>
            <person name="Joseph S."/>
            <person name="Aduse-Opoku J."/>
            <person name="Curtis M."/>
            <person name="Wade W."/>
            <person name="Hashim A."/>
        </authorList>
    </citation>
    <scope>NUCLEOTIDE SEQUENCE [LARGE SCALE GENOMIC DNA]</scope>
    <source>
        <strain evidence="3 6">HT4</strain>
    </source>
</reference>
<dbReference type="EMBL" id="MSJL01000046">
    <property type="protein sequence ID" value="OLF49202.1"/>
    <property type="molecule type" value="Genomic_DNA"/>
</dbReference>
<dbReference type="RefSeq" id="WP_075099776.1">
    <property type="nucleotide sequence ID" value="NZ_CAKOCW010000001.1"/>
</dbReference>
<organism evidence="1 4">
    <name type="scientific">Streptococcus acidominimus</name>
    <dbReference type="NCBI Taxonomy" id="1326"/>
    <lineage>
        <taxon>Bacteria</taxon>
        <taxon>Bacillati</taxon>
        <taxon>Bacillota</taxon>
        <taxon>Bacilli</taxon>
        <taxon>Lactobacillales</taxon>
        <taxon>Streptococcaceae</taxon>
        <taxon>Streptococcus</taxon>
    </lineage>
</organism>
<dbReference type="Proteomes" id="UP000297747">
    <property type="component" value="Unassembled WGS sequence"/>
</dbReference>
<reference evidence="4" key="1">
    <citation type="submission" date="2016-12" db="EMBL/GenBank/DDBJ databases">
        <authorList>
            <person name="Gulvik C.A."/>
        </authorList>
    </citation>
    <scope>NUCLEOTIDE SEQUENCE [LARGE SCALE GENOMIC DNA]</scope>
    <source>
        <strain evidence="4">ATCC 51725</strain>
    </source>
</reference>
<sequence length="64" mass="6430">MKQHEDFHILYDLDLESVYGGEINWGSVVGHCIGGIIIGAAFSGGLAAGVGCVVGSGKAIIGGL</sequence>
<dbReference type="EMBL" id="SPQA01000004">
    <property type="protein sequence ID" value="TFU31500.1"/>
    <property type="molecule type" value="Genomic_DNA"/>
</dbReference>
<reference evidence="2 5" key="3">
    <citation type="submission" date="2018-06" db="EMBL/GenBank/DDBJ databases">
        <authorList>
            <consortium name="Pathogen Informatics"/>
            <person name="Doyle S."/>
        </authorList>
    </citation>
    <scope>NUCLEOTIDE SEQUENCE [LARGE SCALE GENOMIC DNA]</scope>
    <source>
        <strain evidence="2 5">NCTC12957</strain>
    </source>
</reference>
<dbReference type="Proteomes" id="UP000255213">
    <property type="component" value="Unassembled WGS sequence"/>
</dbReference>
<dbReference type="AlphaFoldDB" id="A0A1Q8EBP2"/>
<evidence type="ECO:0000313" key="1">
    <source>
        <dbReference type="EMBL" id="OLF49202.1"/>
    </source>
</evidence>
<proteinExistence type="predicted"/>
<gene>
    <name evidence="1" type="ORF">BU200_08685</name>
    <name evidence="3" type="ORF">E4U01_01830</name>
    <name evidence="2" type="ORF">NCTC12957_01058</name>
</gene>
<protein>
    <submittedName>
        <fullName evidence="2">Bacteriocin subunit</fullName>
    </submittedName>
    <submittedName>
        <fullName evidence="1">TmhB bacteriocin enhancer peptide</fullName>
    </submittedName>
</protein>
<evidence type="ECO:0000313" key="3">
    <source>
        <dbReference type="EMBL" id="TFU31500.1"/>
    </source>
</evidence>
<evidence type="ECO:0000313" key="5">
    <source>
        <dbReference type="Proteomes" id="UP000255213"/>
    </source>
</evidence>
<evidence type="ECO:0000313" key="2">
    <source>
        <dbReference type="EMBL" id="SUN07207.1"/>
    </source>
</evidence>